<evidence type="ECO:0000256" key="4">
    <source>
        <dbReference type="ARBA" id="ARBA00022984"/>
    </source>
</evidence>
<evidence type="ECO:0000256" key="3">
    <source>
        <dbReference type="ARBA" id="ARBA00022960"/>
    </source>
</evidence>
<comment type="caution">
    <text evidence="9">The sequence shown here is derived from an EMBL/GenBank/DDBJ whole genome shotgun (WGS) entry which is preliminary data.</text>
</comment>
<evidence type="ECO:0000256" key="5">
    <source>
        <dbReference type="ARBA" id="ARBA00023315"/>
    </source>
</evidence>
<evidence type="ECO:0000256" key="1">
    <source>
        <dbReference type="ARBA" id="ARBA00004752"/>
    </source>
</evidence>
<dbReference type="SUPFAM" id="SSF141523">
    <property type="entry name" value="L,D-transpeptidase catalytic domain-like"/>
    <property type="match status" value="1"/>
</dbReference>
<accession>A0ABP5RS43</accession>
<keyword evidence="2" id="KW-0808">Transferase</keyword>
<dbReference type="CDD" id="cd16913">
    <property type="entry name" value="YkuD_like"/>
    <property type="match status" value="1"/>
</dbReference>
<dbReference type="PANTHER" id="PTHR30582:SF2">
    <property type="entry name" value="L,D-TRANSPEPTIDASE YCIB-RELATED"/>
    <property type="match status" value="1"/>
</dbReference>
<organism evidence="9 10">
    <name type="scientific">Kitasatospora cystarginea</name>
    <dbReference type="NCBI Taxonomy" id="58350"/>
    <lineage>
        <taxon>Bacteria</taxon>
        <taxon>Bacillati</taxon>
        <taxon>Actinomycetota</taxon>
        <taxon>Actinomycetes</taxon>
        <taxon>Kitasatosporales</taxon>
        <taxon>Streptomycetaceae</taxon>
        <taxon>Kitasatospora</taxon>
    </lineage>
</organism>
<evidence type="ECO:0000313" key="10">
    <source>
        <dbReference type="Proteomes" id="UP001500305"/>
    </source>
</evidence>
<evidence type="ECO:0000256" key="6">
    <source>
        <dbReference type="ARBA" id="ARBA00023316"/>
    </source>
</evidence>
<dbReference type="Pfam" id="PF17964">
    <property type="entry name" value="Big_10"/>
    <property type="match status" value="1"/>
</dbReference>
<dbReference type="PANTHER" id="PTHR30582">
    <property type="entry name" value="L,D-TRANSPEPTIDASE"/>
    <property type="match status" value="1"/>
</dbReference>
<dbReference type="RefSeq" id="WP_344640101.1">
    <property type="nucleotide sequence ID" value="NZ_BAAATR010000040.1"/>
</dbReference>
<feature type="domain" description="L,D-TPase catalytic" evidence="8">
    <location>
        <begin position="232"/>
        <end position="362"/>
    </location>
</feature>
<sequence length="397" mass="42543">MHPAVQALGRCAGALGLLLLSGCSGLPVSDDFARSSRAVITTSPADGDQNVPLDGSVRVKVKKGRLVSVRLTDRGGNQLNGRISRDGTEWTPDAGLALATPYRLDTVAKDAWGLRSVSHIAFTTVTPEHTFAAFFSPEDGSTVGVGMPLSLHFSRPITDRVAVERGIGVDVLPPVPVRGRWFGDRRLDIRPEGFWQPGTRVTLSLRLRDAQGAPGVYGIQRKDVHFTVGRAQISTVDLDDHTLTVRQGSQVLRTLPVSAGGSGHPTYLGTMVVSEKFEATRMNSHTVGLGDEYDIKDVPHAMRLTQSGTFLHGNYWSPREVFGSANTSHGCIGLEDAKGGDDEGPAGWLYTHSLVGDVVQVRGKEGVQVLADNGLNGWNLPWAQWTTVIGPAAPPVH</sequence>
<dbReference type="InterPro" id="IPR005490">
    <property type="entry name" value="LD_TPept_cat_dom"/>
</dbReference>
<dbReference type="Proteomes" id="UP001500305">
    <property type="component" value="Unassembled WGS sequence"/>
</dbReference>
<comment type="pathway">
    <text evidence="1 7">Cell wall biogenesis; peptidoglycan biosynthesis.</text>
</comment>
<protein>
    <submittedName>
        <fullName evidence="9">Ig-like domain-containing protein</fullName>
    </submittedName>
</protein>
<evidence type="ECO:0000259" key="8">
    <source>
        <dbReference type="PROSITE" id="PS52029"/>
    </source>
</evidence>
<dbReference type="EMBL" id="BAAATR010000040">
    <property type="protein sequence ID" value="GAA2270027.1"/>
    <property type="molecule type" value="Genomic_DNA"/>
</dbReference>
<feature type="active site" description="Proton donor/acceptor" evidence="7">
    <location>
        <position position="312"/>
    </location>
</feature>
<evidence type="ECO:0000256" key="2">
    <source>
        <dbReference type="ARBA" id="ARBA00022679"/>
    </source>
</evidence>
<dbReference type="InterPro" id="IPR038063">
    <property type="entry name" value="Transpep_catalytic_dom"/>
</dbReference>
<proteinExistence type="predicted"/>
<gene>
    <name evidence="9" type="ORF">GCM10010430_64620</name>
</gene>
<keyword evidence="5" id="KW-0012">Acyltransferase</keyword>
<keyword evidence="10" id="KW-1185">Reference proteome</keyword>
<keyword evidence="3 7" id="KW-0133">Cell shape</keyword>
<dbReference type="Pfam" id="PF03734">
    <property type="entry name" value="YkuD"/>
    <property type="match status" value="1"/>
</dbReference>
<dbReference type="Gene3D" id="2.40.440.10">
    <property type="entry name" value="L,D-transpeptidase catalytic domain-like"/>
    <property type="match status" value="1"/>
</dbReference>
<dbReference type="Gene3D" id="2.60.40.3780">
    <property type="match status" value="1"/>
</dbReference>
<dbReference type="InterPro" id="IPR041280">
    <property type="entry name" value="Big_10"/>
</dbReference>
<reference evidence="10" key="1">
    <citation type="journal article" date="2019" name="Int. J. Syst. Evol. Microbiol.">
        <title>The Global Catalogue of Microorganisms (GCM) 10K type strain sequencing project: providing services to taxonomists for standard genome sequencing and annotation.</title>
        <authorList>
            <consortium name="The Broad Institute Genomics Platform"/>
            <consortium name="The Broad Institute Genome Sequencing Center for Infectious Disease"/>
            <person name="Wu L."/>
            <person name="Ma J."/>
        </authorList>
    </citation>
    <scope>NUCLEOTIDE SEQUENCE [LARGE SCALE GENOMIC DNA]</scope>
    <source>
        <strain evidence="10">JCM 7356</strain>
    </source>
</reference>
<keyword evidence="4 7" id="KW-0573">Peptidoglycan synthesis</keyword>
<dbReference type="Gene3D" id="2.60.40.3710">
    <property type="match status" value="1"/>
</dbReference>
<dbReference type="InterPro" id="IPR050979">
    <property type="entry name" value="LD-transpeptidase"/>
</dbReference>
<feature type="active site" description="Nucleophile" evidence="7">
    <location>
        <position position="331"/>
    </location>
</feature>
<evidence type="ECO:0000256" key="7">
    <source>
        <dbReference type="PROSITE-ProRule" id="PRU01373"/>
    </source>
</evidence>
<evidence type="ECO:0000313" key="9">
    <source>
        <dbReference type="EMBL" id="GAA2270027.1"/>
    </source>
</evidence>
<dbReference type="PROSITE" id="PS52029">
    <property type="entry name" value="LD_TPASE"/>
    <property type="match status" value="1"/>
</dbReference>
<keyword evidence="6 7" id="KW-0961">Cell wall biogenesis/degradation</keyword>
<name>A0ABP5RS43_9ACTN</name>